<proteinExistence type="predicted"/>
<evidence type="ECO:0000259" key="3">
    <source>
        <dbReference type="Pfam" id="PF13717"/>
    </source>
</evidence>
<evidence type="ECO:0000256" key="2">
    <source>
        <dbReference type="SAM" id="Phobius"/>
    </source>
</evidence>
<keyword evidence="2" id="KW-0812">Transmembrane</keyword>
<accession>A0A494TI43</accession>
<feature type="region of interest" description="Disordered" evidence="1">
    <location>
        <begin position="63"/>
        <end position="83"/>
    </location>
</feature>
<evidence type="ECO:0000313" key="4">
    <source>
        <dbReference type="EMBL" id="AYJ86633.1"/>
    </source>
</evidence>
<feature type="domain" description="Zinc finger/thioredoxin putative" evidence="3">
    <location>
        <begin position="1"/>
        <end position="36"/>
    </location>
</feature>
<reference evidence="4 5" key="1">
    <citation type="submission" date="2018-09" db="EMBL/GenBank/DDBJ databases">
        <title>Sphingomonas peninsula sp. nov., isolated from fildes peninsula, Antarctic soil.</title>
        <authorList>
            <person name="Yingchao G."/>
        </authorList>
    </citation>
    <scope>NUCLEOTIDE SEQUENCE [LARGE SCALE GENOMIC DNA]</scope>
    <source>
        <strain evidence="4 5">YZ-8</strain>
    </source>
</reference>
<dbReference type="EMBL" id="CP032829">
    <property type="protein sequence ID" value="AYJ86633.1"/>
    <property type="molecule type" value="Genomic_DNA"/>
</dbReference>
<evidence type="ECO:0000256" key="1">
    <source>
        <dbReference type="SAM" id="MobiDB-lite"/>
    </source>
</evidence>
<dbReference type="Pfam" id="PF13717">
    <property type="entry name" value="Zn_ribbon_4"/>
    <property type="match status" value="1"/>
</dbReference>
<dbReference type="KEGG" id="spha:D3Y57_12475"/>
<organism evidence="4 5">
    <name type="scientific">Sphingomonas paeninsulae</name>
    <dbReference type="NCBI Taxonomy" id="2319844"/>
    <lineage>
        <taxon>Bacteria</taxon>
        <taxon>Pseudomonadati</taxon>
        <taxon>Pseudomonadota</taxon>
        <taxon>Alphaproteobacteria</taxon>
        <taxon>Sphingomonadales</taxon>
        <taxon>Sphingomonadaceae</taxon>
        <taxon>Sphingomonas</taxon>
    </lineage>
</organism>
<dbReference type="AlphaFoldDB" id="A0A494TI43"/>
<protein>
    <recommendedName>
        <fullName evidence="3">Zinc finger/thioredoxin putative domain-containing protein</fullName>
    </recommendedName>
</protein>
<sequence>MILSCPECQTRYVVPDSAVGVNGRQVRCASCRHSWFQEPAIIDLPPPPIPVQTPVVPPVIGVSAPESVPDEETSALPPPPVPPVRPEPQVATPVVVDADYDAFAHEPPFRPRRNPARMWTLAAATAAFILIGGIGALQYFGTPTWLARLGLPIGTVDVPLLLQVPRKPDRRTLPSGNELFALTGRIVNPTAESQRVPDILAELRDAQGRVVYGWTITPPRRTIAPKGSIEFDSAEIDVPKGAKALNLSFSGETPK</sequence>
<gene>
    <name evidence="4" type="ORF">D3Y57_12475</name>
</gene>
<dbReference type="OrthoDB" id="7159357at2"/>
<keyword evidence="2" id="KW-0472">Membrane</keyword>
<dbReference type="InterPro" id="IPR011723">
    <property type="entry name" value="Znf/thioredoxin_put"/>
</dbReference>
<keyword evidence="5" id="KW-1185">Reference proteome</keyword>
<keyword evidence="2" id="KW-1133">Transmembrane helix</keyword>
<dbReference type="Proteomes" id="UP000276254">
    <property type="component" value="Chromosome"/>
</dbReference>
<name>A0A494TI43_SPHPE</name>
<dbReference type="NCBIfam" id="TIGR02098">
    <property type="entry name" value="MJ0042_CXXC"/>
    <property type="match status" value="1"/>
</dbReference>
<dbReference type="RefSeq" id="WP_121153258.1">
    <property type="nucleotide sequence ID" value="NZ_CP032829.1"/>
</dbReference>
<feature type="transmembrane region" description="Helical" evidence="2">
    <location>
        <begin position="118"/>
        <end position="139"/>
    </location>
</feature>
<evidence type="ECO:0000313" key="5">
    <source>
        <dbReference type="Proteomes" id="UP000276254"/>
    </source>
</evidence>